<evidence type="ECO:0000313" key="2">
    <source>
        <dbReference type="EMBL" id="GJT64122.1"/>
    </source>
</evidence>
<dbReference type="EMBL" id="BQNB010017517">
    <property type="protein sequence ID" value="GJT64122.1"/>
    <property type="molecule type" value="Genomic_DNA"/>
</dbReference>
<organism evidence="2 3">
    <name type="scientific">Tanacetum coccineum</name>
    <dbReference type="NCBI Taxonomy" id="301880"/>
    <lineage>
        <taxon>Eukaryota</taxon>
        <taxon>Viridiplantae</taxon>
        <taxon>Streptophyta</taxon>
        <taxon>Embryophyta</taxon>
        <taxon>Tracheophyta</taxon>
        <taxon>Spermatophyta</taxon>
        <taxon>Magnoliopsida</taxon>
        <taxon>eudicotyledons</taxon>
        <taxon>Gunneridae</taxon>
        <taxon>Pentapetalae</taxon>
        <taxon>asterids</taxon>
        <taxon>campanulids</taxon>
        <taxon>Asterales</taxon>
        <taxon>Asteraceae</taxon>
        <taxon>Asteroideae</taxon>
        <taxon>Anthemideae</taxon>
        <taxon>Anthemidinae</taxon>
        <taxon>Tanacetum</taxon>
    </lineage>
</organism>
<keyword evidence="3" id="KW-1185">Reference proteome</keyword>
<reference evidence="2" key="1">
    <citation type="journal article" date="2022" name="Int. J. Mol. Sci.">
        <title>Draft Genome of Tanacetum Coccineum: Genomic Comparison of Closely Related Tanacetum-Family Plants.</title>
        <authorList>
            <person name="Yamashiro T."/>
            <person name="Shiraishi A."/>
            <person name="Nakayama K."/>
            <person name="Satake H."/>
        </authorList>
    </citation>
    <scope>NUCLEOTIDE SEQUENCE</scope>
</reference>
<feature type="region of interest" description="Disordered" evidence="1">
    <location>
        <begin position="244"/>
        <end position="269"/>
    </location>
</feature>
<comment type="caution">
    <text evidence="2">The sequence shown here is derived from an EMBL/GenBank/DDBJ whole genome shotgun (WGS) entry which is preliminary data.</text>
</comment>
<accession>A0ABQ5FN48</accession>
<reference evidence="2" key="2">
    <citation type="submission" date="2022-01" db="EMBL/GenBank/DDBJ databases">
        <authorList>
            <person name="Yamashiro T."/>
            <person name="Shiraishi A."/>
            <person name="Satake H."/>
            <person name="Nakayama K."/>
        </authorList>
    </citation>
    <scope>NUCLEOTIDE SEQUENCE</scope>
</reference>
<protein>
    <submittedName>
        <fullName evidence="2">Uncharacterized protein</fullName>
    </submittedName>
</protein>
<sequence length="471" mass="52987">MTTFAVMCKAYGGEPSVDLLRSFLSLGRAGDWLTLSNRGGADVPKALIKPVTHLENWKDSLFYIENKIIPYKYPKLLLEDNKLDKKSFKDKIPVQPQTDPLYTQISTYPCIVRTFLDPILHLACLKTSWKYRLKMPIIYYRGQEMDFRSFMIQGVYGEFNFLPEEGFNDNQGSLSAKSVNNETSIIDAEPISIVLPLNVTDNIIDSSNTSSDDELPPMHPSTSSFPEVGEKSKAVGKRKLAADALQEGSHHRARKAPVQASKVSGDASTPLYVDSDPDIHGKFEPVYGVFVPSLTTLLMPFPFLLIALIQSFLLEIKRDKAYAELEKKCNEALQDLDKNPLVSDMRSEIKTLQGRVNGLYNEYGMLLLKERKWANYEQTLSILYAKVKGLESERERLKASEIQVLQEIDSLRQDKAAIVSKVVPNATMKLVHSDEMGVLVSRLVREAIIHGRCATFVVPVVGYFLLDITQL</sequence>
<gene>
    <name evidence="2" type="ORF">Tco_1015602</name>
</gene>
<evidence type="ECO:0000256" key="1">
    <source>
        <dbReference type="SAM" id="MobiDB-lite"/>
    </source>
</evidence>
<feature type="region of interest" description="Disordered" evidence="1">
    <location>
        <begin position="206"/>
        <end position="229"/>
    </location>
</feature>
<proteinExistence type="predicted"/>
<dbReference type="Proteomes" id="UP001151760">
    <property type="component" value="Unassembled WGS sequence"/>
</dbReference>
<evidence type="ECO:0000313" key="3">
    <source>
        <dbReference type="Proteomes" id="UP001151760"/>
    </source>
</evidence>
<name>A0ABQ5FN48_9ASTR</name>